<protein>
    <submittedName>
        <fullName evidence="1">Uncharacterized protein</fullName>
    </submittedName>
</protein>
<evidence type="ECO:0000313" key="1">
    <source>
        <dbReference type="EMBL" id="CAB4124329.1"/>
    </source>
</evidence>
<reference evidence="1" key="1">
    <citation type="submission" date="2020-04" db="EMBL/GenBank/DDBJ databases">
        <authorList>
            <person name="Chiriac C."/>
            <person name="Salcher M."/>
            <person name="Ghai R."/>
            <person name="Kavagutti S V."/>
        </authorList>
    </citation>
    <scope>NUCLEOTIDE SEQUENCE</scope>
</reference>
<proteinExistence type="predicted"/>
<sequence length="69" mass="7745">MPSYNLSPRPAAEFARYIKSLVTTANCTGRKETLMYTGTLVKGIATMHKSNLIPITSQEQTIEVARMRR</sequence>
<accession>A0A6J5KWH7</accession>
<organism evidence="1">
    <name type="scientific">uncultured Caudovirales phage</name>
    <dbReference type="NCBI Taxonomy" id="2100421"/>
    <lineage>
        <taxon>Viruses</taxon>
        <taxon>Duplodnaviria</taxon>
        <taxon>Heunggongvirae</taxon>
        <taxon>Uroviricota</taxon>
        <taxon>Caudoviricetes</taxon>
        <taxon>Peduoviridae</taxon>
        <taxon>Maltschvirus</taxon>
        <taxon>Maltschvirus maltsch</taxon>
    </lineage>
</organism>
<dbReference type="EMBL" id="LR796178">
    <property type="protein sequence ID" value="CAB4124329.1"/>
    <property type="molecule type" value="Genomic_DNA"/>
</dbReference>
<gene>
    <name evidence="1" type="ORF">UFOVP49_167</name>
</gene>
<name>A0A6J5KWH7_9CAUD</name>